<organism evidence="1 2">
    <name type="scientific">Blepharisma stoltei</name>
    <dbReference type="NCBI Taxonomy" id="1481888"/>
    <lineage>
        <taxon>Eukaryota</taxon>
        <taxon>Sar</taxon>
        <taxon>Alveolata</taxon>
        <taxon>Ciliophora</taxon>
        <taxon>Postciliodesmatophora</taxon>
        <taxon>Heterotrichea</taxon>
        <taxon>Heterotrichida</taxon>
        <taxon>Blepharismidae</taxon>
        <taxon>Blepharisma</taxon>
    </lineage>
</organism>
<proteinExistence type="predicted"/>
<evidence type="ECO:0000313" key="1">
    <source>
        <dbReference type="EMBL" id="CAG9334467.1"/>
    </source>
</evidence>
<gene>
    <name evidence="1" type="ORF">BSTOLATCC_MIC61083</name>
</gene>
<name>A0AAU9KM72_9CILI</name>
<comment type="caution">
    <text evidence="1">The sequence shown here is derived from an EMBL/GenBank/DDBJ whole genome shotgun (WGS) entry which is preliminary data.</text>
</comment>
<accession>A0AAU9KM72</accession>
<dbReference type="EMBL" id="CAJZBQ010000058">
    <property type="protein sequence ID" value="CAG9334467.1"/>
    <property type="molecule type" value="Genomic_DNA"/>
</dbReference>
<dbReference type="AlphaFoldDB" id="A0AAU9KM72"/>
<keyword evidence="2" id="KW-1185">Reference proteome</keyword>
<sequence>MLKSKSKTKRVPKLFLNQILTIASPYASSSKPTTKRHQDTVLMTKHPTLHRRIGSECIIRPATSKRKLSIPYSGSPQMLPKPKSAARIHSNKPINVLAPLNLHDKIKAFCEPEVNFPISPRSTAMNELAEYYEKKASLKIGKAVSQSPLKRREIKTNDDALDSLNLSPISIKDDITSFLLKSSAGSQPIEKYDKSFRKLIKVLGKASKS</sequence>
<evidence type="ECO:0000313" key="2">
    <source>
        <dbReference type="Proteomes" id="UP001162131"/>
    </source>
</evidence>
<dbReference type="Proteomes" id="UP001162131">
    <property type="component" value="Unassembled WGS sequence"/>
</dbReference>
<reference evidence="1" key="1">
    <citation type="submission" date="2021-09" db="EMBL/GenBank/DDBJ databases">
        <authorList>
            <consortium name="AG Swart"/>
            <person name="Singh M."/>
            <person name="Singh A."/>
            <person name="Seah K."/>
            <person name="Emmerich C."/>
        </authorList>
    </citation>
    <scope>NUCLEOTIDE SEQUENCE</scope>
    <source>
        <strain evidence="1">ATCC30299</strain>
    </source>
</reference>
<protein>
    <submittedName>
        <fullName evidence="1">Uncharacterized protein</fullName>
    </submittedName>
</protein>